<reference evidence="3" key="1">
    <citation type="journal article" date="2007" name="Plant Cell">
        <title>Dothideomycete-plant interactions illuminated by genome sequencing and EST analysis of the wheat pathogen Stagonospora nodorum.</title>
        <authorList>
            <person name="Hane J.K."/>
            <person name="Lowe R.G."/>
            <person name="Solomon P.S."/>
            <person name="Tan K.C."/>
            <person name="Schoch C.L."/>
            <person name="Spatafora J.W."/>
            <person name="Crous P.W."/>
            <person name="Kodira C."/>
            <person name="Birren B.W."/>
            <person name="Galagan J.E."/>
            <person name="Torriani S.F."/>
            <person name="McDonald B.A."/>
            <person name="Oliver R.P."/>
        </authorList>
    </citation>
    <scope>NUCLEOTIDE SEQUENCE [LARGE SCALE GENOMIC DNA]</scope>
    <source>
        <strain evidence="3">SN15 / ATCC MYA-4574 / FGSC 10173</strain>
    </source>
</reference>
<name>Q0UP68_PHANO</name>
<evidence type="ECO:0000313" key="3">
    <source>
        <dbReference type="Proteomes" id="UP000001055"/>
    </source>
</evidence>
<dbReference type="EMBL" id="CH445333">
    <property type="protein sequence ID" value="EAT86277.2"/>
    <property type="molecule type" value="Genomic_DNA"/>
</dbReference>
<evidence type="ECO:0000313" key="2">
    <source>
        <dbReference type="EMBL" id="EAT86277.2"/>
    </source>
</evidence>
<dbReference type="GeneID" id="5973696"/>
<keyword evidence="1" id="KW-0175">Coiled coil</keyword>
<dbReference type="RefSeq" id="XP_001796817.1">
    <property type="nucleotide sequence ID" value="XM_001796765.1"/>
</dbReference>
<dbReference type="Proteomes" id="UP000001055">
    <property type="component" value="Unassembled WGS sequence"/>
</dbReference>
<dbReference type="AlphaFoldDB" id="Q0UP68"/>
<dbReference type="KEGG" id="pno:SNOG_06446"/>
<gene>
    <name evidence="2" type="ORF">SNOG_06446</name>
</gene>
<feature type="coiled-coil region" evidence="1">
    <location>
        <begin position="224"/>
        <end position="296"/>
    </location>
</feature>
<dbReference type="HOGENOM" id="CLU_894611_0_0_1"/>
<dbReference type="VEuPathDB" id="FungiDB:JI435_064460"/>
<accession>Q0UP68</accession>
<sequence>MIAKTSKMAREIDQGKLPEYRGKFSWVADTLCAHISATMPEYDSHDPKTWPVITSDYLQALLGHEYDGNQCLPPYVAYERGLVDKCVTHFADGPAELIHTDGQTTSIGSLYHYLFPFVYNSQGQAPSTSAFTEVLKMLKETRSNLNDSDAETGKQELAKLRKTLAKEKQRVEAVRKSNQAVKEGLREALSEEKKQHNCTKKGREADAEMLETAHASWDIETGRANAAEKSVKQQAELLESKEKELRAAKAKMRSQAKELDAAKKEAATAQGQINVIRDELRKIRGIENRKRQANDDTPEMMWKRIKTEFEE</sequence>
<dbReference type="InParanoid" id="Q0UP68"/>
<organism evidence="2 3">
    <name type="scientific">Phaeosphaeria nodorum (strain SN15 / ATCC MYA-4574 / FGSC 10173)</name>
    <name type="common">Glume blotch fungus</name>
    <name type="synonym">Parastagonospora nodorum</name>
    <dbReference type="NCBI Taxonomy" id="321614"/>
    <lineage>
        <taxon>Eukaryota</taxon>
        <taxon>Fungi</taxon>
        <taxon>Dikarya</taxon>
        <taxon>Ascomycota</taxon>
        <taxon>Pezizomycotina</taxon>
        <taxon>Dothideomycetes</taxon>
        <taxon>Pleosporomycetidae</taxon>
        <taxon>Pleosporales</taxon>
        <taxon>Pleosporineae</taxon>
        <taxon>Phaeosphaeriaceae</taxon>
        <taxon>Parastagonospora</taxon>
    </lineage>
</organism>
<proteinExistence type="predicted"/>
<feature type="coiled-coil region" evidence="1">
    <location>
        <begin position="150"/>
        <end position="177"/>
    </location>
</feature>
<evidence type="ECO:0000256" key="1">
    <source>
        <dbReference type="SAM" id="Coils"/>
    </source>
</evidence>
<protein>
    <submittedName>
        <fullName evidence="2">Uncharacterized protein</fullName>
    </submittedName>
</protein>